<dbReference type="HOGENOM" id="CLU_1038727_0_0_1"/>
<accession>R9P2P0</accession>
<dbReference type="GeneID" id="24108544"/>
<organism evidence="1 2">
    <name type="scientific">Pseudozyma hubeiensis (strain SY62)</name>
    <name type="common">Yeast</name>
    <dbReference type="NCBI Taxonomy" id="1305764"/>
    <lineage>
        <taxon>Eukaryota</taxon>
        <taxon>Fungi</taxon>
        <taxon>Dikarya</taxon>
        <taxon>Basidiomycota</taxon>
        <taxon>Ustilaginomycotina</taxon>
        <taxon>Ustilaginomycetes</taxon>
        <taxon>Ustilaginales</taxon>
        <taxon>Ustilaginaceae</taxon>
        <taxon>Pseudozyma</taxon>
    </lineage>
</organism>
<dbReference type="InterPro" id="IPR036396">
    <property type="entry name" value="Cyt_P450_sf"/>
</dbReference>
<evidence type="ECO:0000313" key="1">
    <source>
        <dbReference type="EMBL" id="GAC95678.1"/>
    </source>
</evidence>
<dbReference type="GO" id="GO:0005506">
    <property type="term" value="F:iron ion binding"/>
    <property type="evidence" value="ECO:0007669"/>
    <property type="project" value="InterPro"/>
</dbReference>
<keyword evidence="1" id="KW-0696">RNA-directed RNA polymerase</keyword>
<dbReference type="RefSeq" id="XP_012189265.1">
    <property type="nucleotide sequence ID" value="XM_012333875.1"/>
</dbReference>
<keyword evidence="1" id="KW-0808">Transferase</keyword>
<keyword evidence="2" id="KW-1185">Reference proteome</keyword>
<dbReference type="Proteomes" id="UP000014071">
    <property type="component" value="Unassembled WGS sequence"/>
</dbReference>
<name>R9P2P0_PSEHS</name>
<reference evidence="2" key="1">
    <citation type="journal article" date="2013" name="Genome Announc.">
        <title>Draft genome sequence of the basidiomycetous yeast-like fungus Pseudozyma hubeiensis SY62, which produces an abundant amount of the biosurfactant mannosylerythritol lipids.</title>
        <authorList>
            <person name="Konishi M."/>
            <person name="Hatada Y."/>
            <person name="Horiuchi J."/>
        </authorList>
    </citation>
    <scope>NUCLEOTIDE SEQUENCE [LARGE SCALE GENOMIC DNA]</scope>
    <source>
        <strain evidence="2">SY62</strain>
    </source>
</reference>
<keyword evidence="1" id="KW-0548">Nucleotidyltransferase</keyword>
<dbReference type="GO" id="GO:0016705">
    <property type="term" value="F:oxidoreductase activity, acting on paired donors, with incorporation or reduction of molecular oxygen"/>
    <property type="evidence" value="ECO:0007669"/>
    <property type="project" value="InterPro"/>
</dbReference>
<dbReference type="EMBL" id="DF238796">
    <property type="protein sequence ID" value="GAC95678.1"/>
    <property type="molecule type" value="Genomic_DNA"/>
</dbReference>
<protein>
    <submittedName>
        <fullName evidence="1">RNA-directed RNA polymerase</fullName>
    </submittedName>
</protein>
<evidence type="ECO:0000313" key="2">
    <source>
        <dbReference type="Proteomes" id="UP000014071"/>
    </source>
</evidence>
<dbReference type="AlphaFoldDB" id="R9P2P0"/>
<proteinExistence type="predicted"/>
<dbReference type="SUPFAM" id="SSF48264">
    <property type="entry name" value="Cytochrome P450"/>
    <property type="match status" value="1"/>
</dbReference>
<sequence>MAGWIEASLSASGVEWMTIHNLIKKPTLTKYGIARMTVVQFGAVLRFREIVYLSSPEYIEWFLATGNTLFGINFDAMKTPKIWFEPMKRIEHILEPRFSDWLTPLQRFDDFAKSPANMQFREDQLQRMVAEVMIRKEDFADEPLKYTLVDVLAKDQLQPMPVLNTARIKENLEFLFFSGHHSITLALCHIVRQLSLQPVSINQLQYCSSPVLHHLVDVSDNWYLQSLYERVVEEADRTVMVPEHSESLIRNLVLEALRFHPPIEESPD</sequence>
<dbReference type="GO" id="GO:0003968">
    <property type="term" value="F:RNA-directed RNA polymerase activity"/>
    <property type="evidence" value="ECO:0007669"/>
    <property type="project" value="UniProtKB-KW"/>
</dbReference>
<dbReference type="Gene3D" id="1.10.630.10">
    <property type="entry name" value="Cytochrome P450"/>
    <property type="match status" value="1"/>
</dbReference>
<dbReference type="GO" id="GO:0004497">
    <property type="term" value="F:monooxygenase activity"/>
    <property type="evidence" value="ECO:0007669"/>
    <property type="project" value="InterPro"/>
</dbReference>
<gene>
    <name evidence="1" type="ORF">PHSY_003254</name>
</gene>
<dbReference type="GO" id="GO:0020037">
    <property type="term" value="F:heme binding"/>
    <property type="evidence" value="ECO:0007669"/>
    <property type="project" value="InterPro"/>
</dbReference>